<dbReference type="Gene3D" id="3.90.76.10">
    <property type="entry name" value="Dipeptide-binding Protein, Domain 1"/>
    <property type="match status" value="1"/>
</dbReference>
<dbReference type="SUPFAM" id="SSF53850">
    <property type="entry name" value="Periplasmic binding protein-like II"/>
    <property type="match status" value="1"/>
</dbReference>
<dbReference type="Proteomes" id="UP000265800">
    <property type="component" value="Unassembled WGS sequence"/>
</dbReference>
<reference evidence="3 4" key="1">
    <citation type="submission" date="2018-08" db="EMBL/GenBank/DDBJ databases">
        <title>Meiothermus luteus KCTC 52599 genome sequencing project.</title>
        <authorList>
            <person name="Da Costa M.S."/>
            <person name="Albuquerque L."/>
            <person name="Raposo P."/>
            <person name="Froufe H.J.C."/>
            <person name="Barroso C.S."/>
            <person name="Egas C."/>
        </authorList>
    </citation>
    <scope>NUCLEOTIDE SEQUENCE [LARGE SCALE GENOMIC DNA]</scope>
    <source>
        <strain evidence="3 4">KCTC 52599</strain>
    </source>
</reference>
<dbReference type="InterPro" id="IPR039424">
    <property type="entry name" value="SBP_5"/>
</dbReference>
<evidence type="ECO:0000256" key="1">
    <source>
        <dbReference type="SAM" id="SignalP"/>
    </source>
</evidence>
<dbReference type="GO" id="GO:0015833">
    <property type="term" value="P:peptide transport"/>
    <property type="evidence" value="ECO:0007669"/>
    <property type="project" value="TreeGrafter"/>
</dbReference>
<gene>
    <name evidence="3" type="primary">sapA</name>
    <name evidence="3" type="ORF">Mlute_00608</name>
</gene>
<dbReference type="GO" id="GO:1904680">
    <property type="term" value="F:peptide transmembrane transporter activity"/>
    <property type="evidence" value="ECO:0007669"/>
    <property type="project" value="TreeGrafter"/>
</dbReference>
<evidence type="ECO:0000313" key="4">
    <source>
        <dbReference type="Proteomes" id="UP000265800"/>
    </source>
</evidence>
<dbReference type="InterPro" id="IPR000914">
    <property type="entry name" value="SBP_5_dom"/>
</dbReference>
<keyword evidence="4" id="KW-1185">Reference proteome</keyword>
<dbReference type="Pfam" id="PF00496">
    <property type="entry name" value="SBP_bac_5"/>
    <property type="match status" value="1"/>
</dbReference>
<feature type="chain" id="PRO_5017317995" evidence="1">
    <location>
        <begin position="21"/>
        <end position="563"/>
    </location>
</feature>
<dbReference type="PANTHER" id="PTHR30290:SF82">
    <property type="entry name" value="ABC-TYPE DIPEPTIDE_OLIGOPEPTIDE TRANSPORT SYSTEM, PERIPLASMIC COMPONENT"/>
    <property type="match status" value="1"/>
</dbReference>
<protein>
    <submittedName>
        <fullName evidence="3">Peptide transport periplasmic protein SapA</fullName>
    </submittedName>
</protein>
<dbReference type="RefSeq" id="WP_220452057.1">
    <property type="nucleotide sequence ID" value="NZ_QWKZ01000012.1"/>
</dbReference>
<dbReference type="PIRSF" id="PIRSF002741">
    <property type="entry name" value="MppA"/>
    <property type="match status" value="1"/>
</dbReference>
<dbReference type="EMBL" id="QWKZ01000012">
    <property type="protein sequence ID" value="RIH88481.1"/>
    <property type="molecule type" value="Genomic_DNA"/>
</dbReference>
<evidence type="ECO:0000259" key="2">
    <source>
        <dbReference type="Pfam" id="PF00496"/>
    </source>
</evidence>
<feature type="signal peptide" evidence="1">
    <location>
        <begin position="1"/>
        <end position="20"/>
    </location>
</feature>
<name>A0A399F1M7_9DEIN</name>
<dbReference type="Gene3D" id="3.40.190.10">
    <property type="entry name" value="Periplasmic binding protein-like II"/>
    <property type="match status" value="1"/>
</dbReference>
<dbReference type="GO" id="GO:0042597">
    <property type="term" value="C:periplasmic space"/>
    <property type="evidence" value="ECO:0007669"/>
    <property type="project" value="UniProtKB-ARBA"/>
</dbReference>
<organism evidence="3 4">
    <name type="scientific">Meiothermus luteus</name>
    <dbReference type="NCBI Taxonomy" id="2026184"/>
    <lineage>
        <taxon>Bacteria</taxon>
        <taxon>Thermotogati</taxon>
        <taxon>Deinococcota</taxon>
        <taxon>Deinococci</taxon>
        <taxon>Thermales</taxon>
        <taxon>Thermaceae</taxon>
        <taxon>Meiothermus</taxon>
    </lineage>
</organism>
<accession>A0A399F1M7</accession>
<sequence length="563" mass="63500">MRKIWLFVLGFLVFCGGVQAQSLPRKETLYVGGLQWGPPSSFNPLMAQAGAAWPNTAPTAFGSQLLYETLFVYNMLSGELEPQLAARLETPNPTTFRITLRNGTRWQDGRPLTSRDVVYTFELAKRHPVGYAPFWDYVRSVSANSPTVVTIQLNPQKPNPGLVRNYLASVTILPEHIWSQVEKTERSILQFANLNPVGSGPYKLKEYNNERIVLERDPNYWGRSVWGLPAPRYIVHPIFKSNEAGNLALEQGQVDLSQQFVPEIWKMWEQKRLPVSTWLKQPPYHLPGHLPIIFINVNKKGLDNPLVRRAIAYAINYPLIAQTAMSNYSVPVNSSLIIPEGGEKKFFDAELVRKEGWSFNPRRALEILEKELGAKKGSDGIYVLPDGTRLGPWKVQCPFGWTDWNQALEIVAANARAVGIDLRTEFPEYPVANQNMANGTFDLGLWFVSGVGPASPWQRFRDVLDGRGVPPVGQTAFWNYNRYSNPKVGELLDKAAAATSEAELKRLYGELDKIFMTDVPVIPLMYRPLEFFQYNETVWTGFPNAANPYAPPMHSGAGVRFTR</sequence>
<dbReference type="AlphaFoldDB" id="A0A399F1M7"/>
<comment type="caution">
    <text evidence="3">The sequence shown here is derived from an EMBL/GenBank/DDBJ whole genome shotgun (WGS) entry which is preliminary data.</text>
</comment>
<dbReference type="Gene3D" id="3.10.105.10">
    <property type="entry name" value="Dipeptide-binding Protein, Domain 3"/>
    <property type="match status" value="1"/>
</dbReference>
<dbReference type="InterPro" id="IPR030678">
    <property type="entry name" value="Peptide/Ni-bd"/>
</dbReference>
<dbReference type="CDD" id="cd08509">
    <property type="entry name" value="PBP2_TmCBP_oligosaccharides_like"/>
    <property type="match status" value="1"/>
</dbReference>
<dbReference type="PANTHER" id="PTHR30290">
    <property type="entry name" value="PERIPLASMIC BINDING COMPONENT OF ABC TRANSPORTER"/>
    <property type="match status" value="1"/>
</dbReference>
<proteinExistence type="predicted"/>
<dbReference type="GO" id="GO:0043190">
    <property type="term" value="C:ATP-binding cassette (ABC) transporter complex"/>
    <property type="evidence" value="ECO:0007669"/>
    <property type="project" value="InterPro"/>
</dbReference>
<evidence type="ECO:0000313" key="3">
    <source>
        <dbReference type="EMBL" id="RIH88481.1"/>
    </source>
</evidence>
<keyword evidence="1" id="KW-0732">Signal</keyword>
<feature type="domain" description="Solute-binding protein family 5" evidence="2">
    <location>
        <begin position="79"/>
        <end position="451"/>
    </location>
</feature>